<sequence length="305" mass="31658">MLLFPPPNMKSFFPPLISGLLGVIAAVGPVAESAVVYEGFDYPAGSLSGANGGTGFSGPGGSAWVESDSGSNPLGVRSPGLSFGSLPVSGNTAERTSNLNRAQANRTISDSARSTLTADGTTIWFSVLWLPGASGSDERGAFMFGNSSFGDTSGDPVTSGDGFGFSPYTGVRNTTIHANAWVVGDASTNPAASDDSGLAHTSATYLLVGKINWNASGTADEFFLFNVTDPAAPEPGEGSAIASITDQDFDQSDWNTISIYENHAGEWDEIRFATTYAEALGVPEPSRFHLIAVGGALLCLHSRRR</sequence>
<organism evidence="2 3">
    <name type="scientific">Haloferula helveola</name>
    <dbReference type="NCBI Taxonomy" id="490095"/>
    <lineage>
        <taxon>Bacteria</taxon>
        <taxon>Pseudomonadati</taxon>
        <taxon>Verrucomicrobiota</taxon>
        <taxon>Verrucomicrobiia</taxon>
        <taxon>Verrucomicrobiales</taxon>
        <taxon>Verrucomicrobiaceae</taxon>
        <taxon>Haloferula</taxon>
    </lineage>
</organism>
<evidence type="ECO:0000256" key="1">
    <source>
        <dbReference type="SAM" id="MobiDB-lite"/>
    </source>
</evidence>
<evidence type="ECO:0000313" key="3">
    <source>
        <dbReference type="Proteomes" id="UP001374893"/>
    </source>
</evidence>
<evidence type="ECO:0000313" key="2">
    <source>
        <dbReference type="EMBL" id="BCX46852.1"/>
    </source>
</evidence>
<feature type="region of interest" description="Disordered" evidence="1">
    <location>
        <begin position="85"/>
        <end position="106"/>
    </location>
</feature>
<keyword evidence="3" id="KW-1185">Reference proteome</keyword>
<dbReference type="EMBL" id="AP024702">
    <property type="protein sequence ID" value="BCX46852.1"/>
    <property type="molecule type" value="Genomic_DNA"/>
</dbReference>
<dbReference type="Proteomes" id="UP001374893">
    <property type="component" value="Chromosome"/>
</dbReference>
<accession>A0ABN6H2L6</accession>
<reference evidence="2 3" key="1">
    <citation type="submission" date="2021-06" db="EMBL/GenBank/DDBJ databases">
        <title>Complete genome of Haloferula helveola possessing various polysaccharide degrading enzymes.</title>
        <authorList>
            <person name="Takami H."/>
            <person name="Huang C."/>
            <person name="Hamasaki K."/>
        </authorList>
    </citation>
    <scope>NUCLEOTIDE SEQUENCE [LARGE SCALE GENOMIC DNA]</scope>
    <source>
        <strain evidence="2 3">CN-1</strain>
    </source>
</reference>
<feature type="compositionally biased region" description="Polar residues" evidence="1">
    <location>
        <begin position="88"/>
        <end position="106"/>
    </location>
</feature>
<protein>
    <submittedName>
        <fullName evidence="2">PEP motif anchor domain-containing protein</fullName>
    </submittedName>
</protein>
<name>A0ABN6H2L6_9BACT</name>
<proteinExistence type="predicted"/>
<gene>
    <name evidence="2" type="ORF">HAHE_07600</name>
</gene>